<dbReference type="RefSeq" id="WP_049258890.1">
    <property type="nucleotide sequence ID" value="NZ_JAWFMW010000375.1"/>
</dbReference>
<feature type="domain" description="ORC1/DEAH AAA+ ATPase" evidence="1">
    <location>
        <begin position="80"/>
        <end position="193"/>
    </location>
</feature>
<dbReference type="InterPro" id="IPR001387">
    <property type="entry name" value="Cro/C1-type_HTH"/>
</dbReference>
<dbReference type="InterPro" id="IPR027417">
    <property type="entry name" value="P-loop_NTPase"/>
</dbReference>
<dbReference type="InterPro" id="IPR052026">
    <property type="entry name" value="ExeA_AAA_ATPase_DNA-bind"/>
</dbReference>
<reference evidence="3" key="1">
    <citation type="submission" date="2016-05" db="EMBL/GenBank/DDBJ databases">
        <title>Draft genome of Corynebacterium afermentans subsp. afermentans LCDC 88199T.</title>
        <authorList>
            <person name="Bernier A.-M."/>
            <person name="Bernard K."/>
        </authorList>
    </citation>
    <scope>NUCLEOTIDE SEQUENCE [LARGE SCALE GENOMIC DNA]</scope>
    <source>
        <strain evidence="3">NML04-0072</strain>
    </source>
</reference>
<dbReference type="Gene3D" id="1.10.260.40">
    <property type="entry name" value="lambda repressor-like DNA-binding domains"/>
    <property type="match status" value="1"/>
</dbReference>
<dbReference type="PANTHER" id="PTHR35894:SF5">
    <property type="entry name" value="MU-LIKE PROPHAGE FLUMU DNA TRANSPOSITION PROTEIN B"/>
    <property type="match status" value="1"/>
</dbReference>
<dbReference type="EMBL" id="LXSG01000035">
    <property type="protein sequence ID" value="OAM17806.1"/>
    <property type="molecule type" value="Genomic_DNA"/>
</dbReference>
<accession>A0A1A9RFL8</accession>
<comment type="caution">
    <text evidence="2">The sequence shown here is derived from an EMBL/GenBank/DDBJ whole genome shotgun (WGS) entry which is preliminary data.</text>
</comment>
<dbReference type="InterPro" id="IPR010982">
    <property type="entry name" value="Lambda_DNA-bd_dom_sf"/>
</dbReference>
<dbReference type="GO" id="GO:0003677">
    <property type="term" value="F:DNA binding"/>
    <property type="evidence" value="ECO:0007669"/>
    <property type="project" value="InterPro"/>
</dbReference>
<dbReference type="InterPro" id="IPR049945">
    <property type="entry name" value="AAA_22"/>
</dbReference>
<evidence type="ECO:0000313" key="2">
    <source>
        <dbReference type="EMBL" id="OAM17806.1"/>
    </source>
</evidence>
<dbReference type="STRING" id="539.A7P85_08740"/>
<dbReference type="SUPFAM" id="SSF52540">
    <property type="entry name" value="P-loop containing nucleoside triphosphate hydrolases"/>
    <property type="match status" value="1"/>
</dbReference>
<evidence type="ECO:0000313" key="3">
    <source>
        <dbReference type="Proteomes" id="UP000077589"/>
    </source>
</evidence>
<name>A0A1A9RFL8_EIKCO</name>
<dbReference type="Gene3D" id="3.40.50.300">
    <property type="entry name" value="P-loop containing nucleotide triphosphate hydrolases"/>
    <property type="match status" value="1"/>
</dbReference>
<gene>
    <name evidence="2" type="ORF">A7P90_08865</name>
</gene>
<evidence type="ECO:0000259" key="1">
    <source>
        <dbReference type="Pfam" id="PF13401"/>
    </source>
</evidence>
<sequence length="295" mass="32841">MNRYKVSQNQVAKSLGKSKAMINQYLQGKYPGNVEELDDLVAAYLKREAKRLKKPKLAEKIIETNVVQTITALLETAYEECQNGVIYGRPGVGKTTGLHIFAKRNPEVVLIETLTTLTPSALIRTIARKIGVELRGSTNDINEAVIKKLQSSGRLLVVDEAENLSTRSLELLRRLHDLAGIGLVLVGTPRLLTNLKGRHGELEQLYSRATLHWDLGDTVSSDDLDAIALATMPELEDKARLRSKIVAKADGTPRRLFKILSNMYRMRYLNTGDDGSILPLDEALLERVETVLIRS</sequence>
<organism evidence="2 3">
    <name type="scientific">Eikenella corrodens</name>
    <dbReference type="NCBI Taxonomy" id="539"/>
    <lineage>
        <taxon>Bacteria</taxon>
        <taxon>Pseudomonadati</taxon>
        <taxon>Pseudomonadota</taxon>
        <taxon>Betaproteobacteria</taxon>
        <taxon>Neisseriales</taxon>
        <taxon>Neisseriaceae</taxon>
        <taxon>Eikenella</taxon>
    </lineage>
</organism>
<dbReference type="PANTHER" id="PTHR35894">
    <property type="entry name" value="GENERAL SECRETION PATHWAY PROTEIN A-RELATED"/>
    <property type="match status" value="1"/>
</dbReference>
<protein>
    <recommendedName>
        <fullName evidence="1">ORC1/DEAH AAA+ ATPase domain-containing protein</fullName>
    </recommendedName>
</protein>
<dbReference type="GO" id="GO:0016887">
    <property type="term" value="F:ATP hydrolysis activity"/>
    <property type="evidence" value="ECO:0007669"/>
    <property type="project" value="InterPro"/>
</dbReference>
<proteinExistence type="predicted"/>
<dbReference type="Proteomes" id="UP000077589">
    <property type="component" value="Unassembled WGS sequence"/>
</dbReference>
<dbReference type="AlphaFoldDB" id="A0A1A9RFL8"/>
<dbReference type="Pfam" id="PF13401">
    <property type="entry name" value="AAA_22"/>
    <property type="match status" value="1"/>
</dbReference>
<dbReference type="CDD" id="cd00093">
    <property type="entry name" value="HTH_XRE"/>
    <property type="match status" value="1"/>
</dbReference>
<dbReference type="SUPFAM" id="SSF47413">
    <property type="entry name" value="lambda repressor-like DNA-binding domains"/>
    <property type="match status" value="1"/>
</dbReference>